<evidence type="ECO:0000313" key="10">
    <source>
        <dbReference type="Proteomes" id="UP000664859"/>
    </source>
</evidence>
<dbReference type="SUPFAM" id="SSF51445">
    <property type="entry name" value="(Trans)glycosidases"/>
    <property type="match status" value="1"/>
</dbReference>
<dbReference type="InterPro" id="IPR036881">
    <property type="entry name" value="Glyco_hydro_3_C_sf"/>
</dbReference>
<organism evidence="9 10">
    <name type="scientific">Tribonema minus</name>
    <dbReference type="NCBI Taxonomy" id="303371"/>
    <lineage>
        <taxon>Eukaryota</taxon>
        <taxon>Sar</taxon>
        <taxon>Stramenopiles</taxon>
        <taxon>Ochrophyta</taxon>
        <taxon>PX clade</taxon>
        <taxon>Xanthophyceae</taxon>
        <taxon>Tribonematales</taxon>
        <taxon>Tribonemataceae</taxon>
        <taxon>Tribonema</taxon>
    </lineage>
</organism>
<dbReference type="Gene3D" id="3.40.50.1700">
    <property type="entry name" value="Glycoside hydrolase family 3 C-terminal domain"/>
    <property type="match status" value="1"/>
</dbReference>
<feature type="domain" description="Glycoside hydrolase family 3 N-terminal" evidence="7">
    <location>
        <begin position="68"/>
        <end position="147"/>
    </location>
</feature>
<sequence>MKKEKIGQMLLTTSLTIDNDEITALNQGAFFYGGDTGFDFENGNRAQQWLRKSAKKQGVAGEALTRCAGMARQIGEAVAKDAPAVGQLYQPTICVSTDVRWGRTYECSGSNVELVSALSVMVDGIQSAGLAATVKHYVGDGSAHSVGAVKMHENGYLLSNVLRKACPVRPVLESWFTPTRATCSLKETKDMSVALDQVDNLAFCGYVTTDYNAITDNQGTPLQQMRNAIAAGNDMLMVPEPQQAAATLATVTKLICEDGAAAERCDSACIPEARINEAVRNVLMTKAQLGLLQAPWPLKAETCGFPAKVLGVERVGSSDNAQNEETKKLALLAAERSQVLLKNVKGTLPLDKDQIKTVLLLGTAADDVGRLCGGWTINWQGDQAFRQDGITVAGALQGMGLKIITGIKEATAAATVDGPESVVTLIVASELPYAEYLGDSMTPTLPEDDLTDVASACTEASPWRCVVVVAAGRPLDIP</sequence>
<dbReference type="Pfam" id="PF00933">
    <property type="entry name" value="Glyco_hydro_3"/>
    <property type="match status" value="1"/>
</dbReference>
<protein>
    <recommendedName>
        <fullName evidence="3">beta-glucosidase</fullName>
        <ecNumber evidence="3">3.2.1.21</ecNumber>
    </recommendedName>
</protein>
<dbReference type="PANTHER" id="PTHR30620:SF16">
    <property type="entry name" value="LYSOSOMAL BETA GLUCOSIDASE"/>
    <property type="match status" value="1"/>
</dbReference>
<comment type="catalytic activity">
    <reaction evidence="1">
        <text>Hydrolysis of terminal, non-reducing beta-D-glucosyl residues with release of beta-D-glucose.</text>
        <dbReference type="EC" id="3.2.1.21"/>
    </reaction>
</comment>
<evidence type="ECO:0000256" key="5">
    <source>
        <dbReference type="ARBA" id="ARBA00022801"/>
    </source>
</evidence>
<dbReference type="GO" id="GO:0008422">
    <property type="term" value="F:beta-glucosidase activity"/>
    <property type="evidence" value="ECO:0007669"/>
    <property type="project" value="UniProtKB-EC"/>
</dbReference>
<dbReference type="InterPro" id="IPR036962">
    <property type="entry name" value="Glyco_hydro_3_N_sf"/>
</dbReference>
<name>A0A835YIK1_9STRA</name>
<dbReference type="EC" id="3.2.1.21" evidence="3"/>
<feature type="domain" description="Glycoside hydrolase family 3 C-terminal" evidence="8">
    <location>
        <begin position="339"/>
        <end position="477"/>
    </location>
</feature>
<dbReference type="OrthoDB" id="186372at2759"/>
<reference evidence="9" key="1">
    <citation type="submission" date="2021-02" db="EMBL/GenBank/DDBJ databases">
        <title>First Annotated Genome of the Yellow-green Alga Tribonema minus.</title>
        <authorList>
            <person name="Mahan K.M."/>
        </authorList>
    </citation>
    <scope>NUCLEOTIDE SEQUENCE</scope>
    <source>
        <strain evidence="9">UTEX B ZZ1240</strain>
    </source>
</reference>
<dbReference type="InterPro" id="IPR001764">
    <property type="entry name" value="Glyco_hydro_3_N"/>
</dbReference>
<dbReference type="InterPro" id="IPR002772">
    <property type="entry name" value="Glyco_hydro_3_C"/>
</dbReference>
<dbReference type="SUPFAM" id="SSF52279">
    <property type="entry name" value="Beta-D-glucan exohydrolase, C-terminal domain"/>
    <property type="match status" value="1"/>
</dbReference>
<evidence type="ECO:0000256" key="4">
    <source>
        <dbReference type="ARBA" id="ARBA00022729"/>
    </source>
</evidence>
<comment type="similarity">
    <text evidence="2">Belongs to the glycosyl hydrolase 3 family.</text>
</comment>
<proteinExistence type="inferred from homology"/>
<dbReference type="Proteomes" id="UP000664859">
    <property type="component" value="Unassembled WGS sequence"/>
</dbReference>
<evidence type="ECO:0000256" key="1">
    <source>
        <dbReference type="ARBA" id="ARBA00000448"/>
    </source>
</evidence>
<evidence type="ECO:0000313" key="9">
    <source>
        <dbReference type="EMBL" id="KAG5176009.1"/>
    </source>
</evidence>
<keyword evidence="5 9" id="KW-0378">Hydrolase</keyword>
<keyword evidence="10" id="KW-1185">Reference proteome</keyword>
<evidence type="ECO:0000256" key="3">
    <source>
        <dbReference type="ARBA" id="ARBA00012744"/>
    </source>
</evidence>
<evidence type="ECO:0000256" key="6">
    <source>
        <dbReference type="ARBA" id="ARBA00023295"/>
    </source>
</evidence>
<keyword evidence="6" id="KW-0326">Glycosidase</keyword>
<dbReference type="GO" id="GO:0009251">
    <property type="term" value="P:glucan catabolic process"/>
    <property type="evidence" value="ECO:0007669"/>
    <property type="project" value="TreeGrafter"/>
</dbReference>
<evidence type="ECO:0000259" key="7">
    <source>
        <dbReference type="Pfam" id="PF00933"/>
    </source>
</evidence>
<gene>
    <name evidence="9" type="ORF">JKP88DRAFT_283116</name>
</gene>
<dbReference type="AlphaFoldDB" id="A0A835YIK1"/>
<evidence type="ECO:0000259" key="8">
    <source>
        <dbReference type="Pfam" id="PF01915"/>
    </source>
</evidence>
<dbReference type="Pfam" id="PF01915">
    <property type="entry name" value="Glyco_hydro_3_C"/>
    <property type="match status" value="1"/>
</dbReference>
<dbReference type="InterPro" id="IPR017853">
    <property type="entry name" value="GH"/>
</dbReference>
<dbReference type="InterPro" id="IPR051915">
    <property type="entry name" value="Cellulose_Degrad_GH3"/>
</dbReference>
<accession>A0A835YIK1</accession>
<dbReference type="PANTHER" id="PTHR30620">
    <property type="entry name" value="PERIPLASMIC BETA-GLUCOSIDASE-RELATED"/>
    <property type="match status" value="1"/>
</dbReference>
<dbReference type="Gene3D" id="3.20.20.300">
    <property type="entry name" value="Glycoside hydrolase, family 3, N-terminal domain"/>
    <property type="match status" value="2"/>
</dbReference>
<keyword evidence="4" id="KW-0732">Signal</keyword>
<dbReference type="EMBL" id="JAFCMP010000542">
    <property type="protein sequence ID" value="KAG5176009.1"/>
    <property type="molecule type" value="Genomic_DNA"/>
</dbReference>
<comment type="caution">
    <text evidence="9">The sequence shown here is derived from an EMBL/GenBank/DDBJ whole genome shotgun (WGS) entry which is preliminary data.</text>
</comment>
<evidence type="ECO:0000256" key="2">
    <source>
        <dbReference type="ARBA" id="ARBA00005336"/>
    </source>
</evidence>